<evidence type="ECO:0000313" key="5">
    <source>
        <dbReference type="EMBL" id="QCK15250.1"/>
    </source>
</evidence>
<dbReference type="OrthoDB" id="739506at2"/>
<evidence type="ECO:0000256" key="4">
    <source>
        <dbReference type="SAM" id="SignalP"/>
    </source>
</evidence>
<keyword evidence="2 3" id="KW-0802">TPR repeat</keyword>
<feature type="chain" id="PRO_5020521844" description="Tetratricopeptide repeat-containing protein" evidence="4">
    <location>
        <begin position="20"/>
        <end position="376"/>
    </location>
</feature>
<evidence type="ECO:0008006" key="7">
    <source>
        <dbReference type="Google" id="ProtNLM"/>
    </source>
</evidence>
<keyword evidence="4" id="KW-0732">Signal</keyword>
<dbReference type="SMART" id="SM00028">
    <property type="entry name" value="TPR"/>
    <property type="match status" value="6"/>
</dbReference>
<dbReference type="PROSITE" id="PS50005">
    <property type="entry name" value="TPR"/>
    <property type="match status" value="1"/>
</dbReference>
<dbReference type="InterPro" id="IPR011990">
    <property type="entry name" value="TPR-like_helical_dom_sf"/>
</dbReference>
<dbReference type="PROSITE" id="PS50293">
    <property type="entry name" value="TPR_REGION"/>
    <property type="match status" value="1"/>
</dbReference>
<proteinExistence type="predicted"/>
<dbReference type="Pfam" id="PF13414">
    <property type="entry name" value="TPR_11"/>
    <property type="match status" value="1"/>
</dbReference>
<dbReference type="KEGG" id="fpf:DCC35_11080"/>
<dbReference type="Pfam" id="PF13181">
    <property type="entry name" value="TPR_8"/>
    <property type="match status" value="2"/>
</dbReference>
<dbReference type="RefSeq" id="WP_137090835.1">
    <property type="nucleotide sequence ID" value="NZ_CP028923.1"/>
</dbReference>
<evidence type="ECO:0000256" key="3">
    <source>
        <dbReference type="PROSITE-ProRule" id="PRU00339"/>
    </source>
</evidence>
<gene>
    <name evidence="5" type="ORF">DCC35_11080</name>
</gene>
<dbReference type="InterPro" id="IPR019734">
    <property type="entry name" value="TPR_rpt"/>
</dbReference>
<dbReference type="SUPFAM" id="SSF48452">
    <property type="entry name" value="TPR-like"/>
    <property type="match status" value="2"/>
</dbReference>
<dbReference type="InterPro" id="IPR051685">
    <property type="entry name" value="Ycf3/AcsC/BcsC/TPR_MFPF"/>
</dbReference>
<dbReference type="Proteomes" id="UP000298616">
    <property type="component" value="Chromosome"/>
</dbReference>
<reference evidence="5 6" key="1">
    <citation type="submission" date="2018-04" db="EMBL/GenBank/DDBJ databases">
        <title>Complete genome uncultured novel isolate.</title>
        <authorList>
            <person name="Merlino G."/>
        </authorList>
    </citation>
    <scope>NUCLEOTIDE SEQUENCE [LARGE SCALE GENOMIC DNA]</scope>
    <source>
        <strain evidence="6">R1DC9</strain>
    </source>
</reference>
<protein>
    <recommendedName>
        <fullName evidence="7">Tetratricopeptide repeat-containing protein</fullName>
    </recommendedName>
</protein>
<keyword evidence="6" id="KW-1185">Reference proteome</keyword>
<keyword evidence="1" id="KW-0677">Repeat</keyword>
<dbReference type="AlphaFoldDB" id="A0A4D7JP24"/>
<organism evidence="5 6">
    <name type="scientific">Mangrovivirga cuniculi</name>
    <dbReference type="NCBI Taxonomy" id="2715131"/>
    <lineage>
        <taxon>Bacteria</taxon>
        <taxon>Pseudomonadati</taxon>
        <taxon>Bacteroidota</taxon>
        <taxon>Cytophagia</taxon>
        <taxon>Cytophagales</taxon>
        <taxon>Mangrovivirgaceae</taxon>
        <taxon>Mangrovivirga</taxon>
    </lineage>
</organism>
<name>A0A4D7JP24_9BACT</name>
<sequence>MKKVIFLISFALITSLGFAQKKNIRKAESALEDGNLSEAKTLINQAITDDKTKDMGETWFTRGNIYLAIAKAEGGVSSPAFDEALESFNKVFEVEKENDPNYFVAQQKLQALYGDYINKGIKNFESNNYDSAYINFSTAEMVNPGDTLALLYSGYAAQNSQKFDEALEAYSDLIETGHAQPDVYIYAANLNMTNKENNEAAMTVINKGLEQYPENLDLLKTQIDVYKKMGKTEEAKASLIKAIEKEPDNYILHYVLGDIYDKEGEKEKAIAAYEKAVEVNPEFTEGYYNAGVLFYNDAVALLNEANKMDIKTYQKEGAKVEAQAKEEFKKAAPYFEKVIELDPEELTTLETLKTIYVRIGENEKAEKIQNKIDSLQ</sequence>
<evidence type="ECO:0000256" key="1">
    <source>
        <dbReference type="ARBA" id="ARBA00022737"/>
    </source>
</evidence>
<evidence type="ECO:0000313" key="6">
    <source>
        <dbReference type="Proteomes" id="UP000298616"/>
    </source>
</evidence>
<accession>A0A4D7JP24</accession>
<feature type="repeat" description="TPR" evidence="3">
    <location>
        <begin position="250"/>
        <end position="283"/>
    </location>
</feature>
<dbReference type="Gene3D" id="1.25.40.10">
    <property type="entry name" value="Tetratricopeptide repeat domain"/>
    <property type="match status" value="3"/>
</dbReference>
<feature type="signal peptide" evidence="4">
    <location>
        <begin position="1"/>
        <end position="19"/>
    </location>
</feature>
<dbReference type="PANTHER" id="PTHR44943">
    <property type="entry name" value="CELLULOSE SYNTHASE OPERON PROTEIN C"/>
    <property type="match status" value="1"/>
</dbReference>
<dbReference type="EMBL" id="CP028923">
    <property type="protein sequence ID" value="QCK15250.1"/>
    <property type="molecule type" value="Genomic_DNA"/>
</dbReference>
<dbReference type="PANTHER" id="PTHR44943:SF8">
    <property type="entry name" value="TPR REPEAT-CONTAINING PROTEIN MJ0263"/>
    <property type="match status" value="1"/>
</dbReference>
<evidence type="ECO:0000256" key="2">
    <source>
        <dbReference type="ARBA" id="ARBA00022803"/>
    </source>
</evidence>
<dbReference type="Pfam" id="PF13432">
    <property type="entry name" value="TPR_16"/>
    <property type="match status" value="1"/>
</dbReference>